<evidence type="ECO:0000313" key="12">
    <source>
        <dbReference type="Proteomes" id="UP000288951"/>
    </source>
</evidence>
<name>A0A437UD50_9FLAO</name>
<evidence type="ECO:0000256" key="1">
    <source>
        <dbReference type="ARBA" id="ARBA00011900"/>
    </source>
</evidence>
<evidence type="ECO:0000256" key="8">
    <source>
        <dbReference type="SAM" id="Coils"/>
    </source>
</evidence>
<dbReference type="GO" id="GO:0004519">
    <property type="term" value="F:endonuclease activity"/>
    <property type="evidence" value="ECO:0007669"/>
    <property type="project" value="UniProtKB-KW"/>
</dbReference>
<keyword evidence="11" id="KW-0378">Hydrolase</keyword>
<dbReference type="InterPro" id="IPR025931">
    <property type="entry name" value="TaqI_C"/>
</dbReference>
<keyword evidence="11" id="KW-0540">Nuclease</keyword>
<dbReference type="InterPro" id="IPR011639">
    <property type="entry name" value="MethylTrfase_TaqI-like_dom"/>
</dbReference>
<evidence type="ECO:0000256" key="2">
    <source>
        <dbReference type="ARBA" id="ARBA00022603"/>
    </source>
</evidence>
<organism evidence="11 12">
    <name type="scientific">Flavobacterium columnare</name>
    <dbReference type="NCBI Taxonomy" id="996"/>
    <lineage>
        <taxon>Bacteria</taxon>
        <taxon>Pseudomonadati</taxon>
        <taxon>Bacteroidota</taxon>
        <taxon>Flavobacteriia</taxon>
        <taxon>Flavobacteriales</taxon>
        <taxon>Flavobacteriaceae</taxon>
        <taxon>Flavobacterium</taxon>
    </lineage>
</organism>
<dbReference type="AlphaFoldDB" id="A0A437UD50"/>
<dbReference type="PANTHER" id="PTHR33841:SF1">
    <property type="entry name" value="DNA METHYLTRANSFERASE A"/>
    <property type="match status" value="1"/>
</dbReference>
<dbReference type="Pfam" id="PF12950">
    <property type="entry name" value="TaqI_C"/>
    <property type="match status" value="1"/>
</dbReference>
<feature type="domain" description="Type II methyltransferase M.TaqI-like" evidence="9">
    <location>
        <begin position="486"/>
        <end position="648"/>
    </location>
</feature>
<evidence type="ECO:0000259" key="10">
    <source>
        <dbReference type="Pfam" id="PF12950"/>
    </source>
</evidence>
<dbReference type="GO" id="GO:0032259">
    <property type="term" value="P:methylation"/>
    <property type="evidence" value="ECO:0007669"/>
    <property type="project" value="UniProtKB-KW"/>
</dbReference>
<dbReference type="RefSeq" id="WP_127823645.1">
    <property type="nucleotide sequence ID" value="NZ_RQSM01000003.1"/>
</dbReference>
<dbReference type="EMBL" id="RQSM01000003">
    <property type="protein sequence ID" value="RVU91542.1"/>
    <property type="molecule type" value="Genomic_DNA"/>
</dbReference>
<evidence type="ECO:0000256" key="4">
    <source>
        <dbReference type="ARBA" id="ARBA00022691"/>
    </source>
</evidence>
<keyword evidence="5" id="KW-0680">Restriction system</keyword>
<dbReference type="PROSITE" id="PS00092">
    <property type="entry name" value="N6_MTASE"/>
    <property type="match status" value="1"/>
</dbReference>
<dbReference type="InterPro" id="IPR029063">
    <property type="entry name" value="SAM-dependent_MTases_sf"/>
</dbReference>
<reference evidence="11" key="1">
    <citation type="submission" date="2018-12" db="EMBL/GenBank/DDBJ databases">
        <title>Draft genome sequence of Flaovobacterium columnare ARS1 isolated from channel catfish in Alabama.</title>
        <authorList>
            <person name="Cai W."/>
            <person name="Arias C."/>
        </authorList>
    </citation>
    <scope>NUCLEOTIDE SEQUENCE [LARGE SCALE GENOMIC DNA]</scope>
    <source>
        <strain evidence="11">ARS1</strain>
    </source>
</reference>
<feature type="domain" description="TaqI-like C-terminal specificity" evidence="10">
    <location>
        <begin position="772"/>
        <end position="915"/>
    </location>
</feature>
<feature type="coiled-coil region" evidence="8">
    <location>
        <begin position="342"/>
        <end position="369"/>
    </location>
</feature>
<evidence type="ECO:0000256" key="6">
    <source>
        <dbReference type="ARBA" id="ARBA00023125"/>
    </source>
</evidence>
<accession>A0A437UD50</accession>
<dbReference type="PANTHER" id="PTHR33841">
    <property type="entry name" value="DNA METHYLTRANSFERASE YEEA-RELATED"/>
    <property type="match status" value="1"/>
</dbReference>
<dbReference type="GO" id="GO:0003677">
    <property type="term" value="F:DNA binding"/>
    <property type="evidence" value="ECO:0007669"/>
    <property type="project" value="UniProtKB-KW"/>
</dbReference>
<evidence type="ECO:0000259" key="9">
    <source>
        <dbReference type="Pfam" id="PF07669"/>
    </source>
</evidence>
<dbReference type="InterPro" id="IPR050953">
    <property type="entry name" value="N4_N6_ade-DNA_methylase"/>
</dbReference>
<keyword evidence="8" id="KW-0175">Coiled coil</keyword>
<comment type="catalytic activity">
    <reaction evidence="7">
        <text>a 2'-deoxyadenosine in DNA + S-adenosyl-L-methionine = an N(6)-methyl-2'-deoxyadenosine in DNA + S-adenosyl-L-homocysteine + H(+)</text>
        <dbReference type="Rhea" id="RHEA:15197"/>
        <dbReference type="Rhea" id="RHEA-COMP:12418"/>
        <dbReference type="Rhea" id="RHEA-COMP:12419"/>
        <dbReference type="ChEBI" id="CHEBI:15378"/>
        <dbReference type="ChEBI" id="CHEBI:57856"/>
        <dbReference type="ChEBI" id="CHEBI:59789"/>
        <dbReference type="ChEBI" id="CHEBI:90615"/>
        <dbReference type="ChEBI" id="CHEBI:90616"/>
        <dbReference type="EC" id="2.1.1.72"/>
    </reaction>
</comment>
<protein>
    <recommendedName>
        <fullName evidence="1">site-specific DNA-methyltransferase (adenine-specific)</fullName>
        <ecNumber evidence="1">2.1.1.72</ecNumber>
    </recommendedName>
</protein>
<evidence type="ECO:0000256" key="3">
    <source>
        <dbReference type="ARBA" id="ARBA00022679"/>
    </source>
</evidence>
<proteinExistence type="predicted"/>
<keyword evidence="12" id="KW-1185">Reference proteome</keyword>
<dbReference type="PRINTS" id="PR00507">
    <property type="entry name" value="N12N6MTFRASE"/>
</dbReference>
<dbReference type="Pfam" id="PF07669">
    <property type="entry name" value="Eco57I"/>
    <property type="match status" value="1"/>
</dbReference>
<comment type="caution">
    <text evidence="11">The sequence shown here is derived from an EMBL/GenBank/DDBJ whole genome shotgun (WGS) entry which is preliminary data.</text>
</comment>
<dbReference type="OrthoDB" id="32195at2"/>
<evidence type="ECO:0000256" key="7">
    <source>
        <dbReference type="ARBA" id="ARBA00047942"/>
    </source>
</evidence>
<dbReference type="SUPFAM" id="SSF53335">
    <property type="entry name" value="S-adenosyl-L-methionine-dependent methyltransferases"/>
    <property type="match status" value="1"/>
</dbReference>
<dbReference type="EC" id="2.1.1.72" evidence="1"/>
<dbReference type="GO" id="GO:0009307">
    <property type="term" value="P:DNA restriction-modification system"/>
    <property type="evidence" value="ECO:0007669"/>
    <property type="project" value="UniProtKB-KW"/>
</dbReference>
<evidence type="ECO:0000256" key="5">
    <source>
        <dbReference type="ARBA" id="ARBA00022747"/>
    </source>
</evidence>
<keyword evidence="11" id="KW-0255">Endonuclease</keyword>
<evidence type="ECO:0000313" key="11">
    <source>
        <dbReference type="EMBL" id="RVU91542.1"/>
    </source>
</evidence>
<dbReference type="Proteomes" id="UP000288951">
    <property type="component" value="Unassembled WGS sequence"/>
</dbReference>
<keyword evidence="3" id="KW-0808">Transferase</keyword>
<dbReference type="InterPro" id="IPR002052">
    <property type="entry name" value="DNA_methylase_N6_adenine_CS"/>
</dbReference>
<gene>
    <name evidence="11" type="ORF">EH230_11880</name>
</gene>
<keyword evidence="4" id="KW-0949">S-adenosyl-L-methionine</keyword>
<dbReference type="GO" id="GO:0009007">
    <property type="term" value="F:site-specific DNA-methyltransferase (adenine-specific) activity"/>
    <property type="evidence" value="ECO:0007669"/>
    <property type="project" value="UniProtKB-EC"/>
</dbReference>
<dbReference type="Gene3D" id="3.40.50.150">
    <property type="entry name" value="Vaccinia Virus protein VP39"/>
    <property type="match status" value="1"/>
</dbReference>
<keyword evidence="6" id="KW-0238">DNA-binding</keyword>
<keyword evidence="2" id="KW-0489">Methyltransferase</keyword>
<sequence>MSLFQNAVISKYLQATNQDILSQKWNEFVAYFHNLERQENIRNSKEEQYQEGFLRELFVKILGYTLNPEPNFNLTTEYKNIKDSKKADGAIIVSEKVRAVIELKGTNTTDLGKIEAQAFGYKNNQPDCTYVITSNFEKIRFYIDNAIEHVEFNLFTLTEAEFKILYLCLAVENISKDIPKKIKEESVSQEDAITKKLYKDYSLFKRELFKNLVELNPQFDQLELFKKSQKLLDRFLFIFFAEDRMLLPPNSVRLILQQWKQLQDLDEYTPLYERFKKYFGYLNTGYKGKNYDVYAYNGGLFKPDEILDNIIIDDNLLYAHTIKLSEYDFVSEVDVNILGHIFENSLNELDEIKAQLEGQEIDKTKTKRKKDGVFYTPKYITKYIVENTIGKLCEEKKLELAINEEDYSTDKKRQKKTIKDLVDKLEVYRKWLLQLTICDPACGSGAFLNQALDFLIEEHQYIDELQAKLFGDALVLTDMENSILENNLFGVDLNEESVEIAKLSLWLRTAQPNRKLNDLSGNIKCGNSLIDDPEIAGDKAFNWQNAFPKVFEKGGFDVIIGNPPYVRQELFKDIKPYLEANYKCYNSVADLYTYFIELGIRLINNNGKFSFILPNKFLKATYGAEIRRVMKNDSVLESLLDFDDYPVFDDATTYPIIFILNKVNNNKNDFFYYSEINNRVKTDNPIELLESKKIKVPFISLTDEMWNFINQDSLILINKLNKNAIALNSLVDKKIYRGLTTGKNEAFVIDEVKKEELISKNSKNAELIKILATGKEVKRNSFNFQNKYLLFTGYDNDIPSNYPDIQEELDKFKEDLIKRYDQGLNYWNLRACAYYTEMQMPKIIYPRINNQGNFYFDAKGEVFLLDNNFFISSDSIGLLGLLNSKLVFYYLKNVCTTLQGGFYDFRRDKISTIPIHKNFNSYEAKIGKISQDLIQLVQELESINSKFQRTLQRKFEGLEINKKLESWYALPFAEFVKELGKKKIKLSLSDEAEWEDYFLQEQQKALALKQQITTTDQEIDKMVYELYGLTDEEIKIVEES</sequence>